<feature type="transmembrane region" description="Helical" evidence="1">
    <location>
        <begin position="12"/>
        <end position="30"/>
    </location>
</feature>
<organism evidence="3 4">
    <name type="scientific">Hoeflea poritis</name>
    <dbReference type="NCBI Taxonomy" id="2993659"/>
    <lineage>
        <taxon>Bacteria</taxon>
        <taxon>Pseudomonadati</taxon>
        <taxon>Pseudomonadota</taxon>
        <taxon>Alphaproteobacteria</taxon>
        <taxon>Hyphomicrobiales</taxon>
        <taxon>Rhizobiaceae</taxon>
        <taxon>Hoeflea</taxon>
    </lineage>
</organism>
<evidence type="ECO:0000313" key="3">
    <source>
        <dbReference type="EMBL" id="MDA4847430.1"/>
    </source>
</evidence>
<dbReference type="RefSeq" id="WP_271091255.1">
    <property type="nucleotide sequence ID" value="NZ_JAPJZH010000013.1"/>
</dbReference>
<dbReference type="InterPro" id="IPR050697">
    <property type="entry name" value="Adenylyl/Guanylyl_Cyclase_3/4"/>
</dbReference>
<dbReference type="SMART" id="SM00044">
    <property type="entry name" value="CYCc"/>
    <property type="match status" value="1"/>
</dbReference>
<evidence type="ECO:0000313" key="4">
    <source>
        <dbReference type="Proteomes" id="UP001148313"/>
    </source>
</evidence>
<dbReference type="InterPro" id="IPR007890">
    <property type="entry name" value="CHASE2"/>
</dbReference>
<name>A0ABT4VRU2_9HYPH</name>
<keyword evidence="1" id="KW-0472">Membrane</keyword>
<accession>A0ABT4VRU2</accession>
<dbReference type="InterPro" id="IPR029787">
    <property type="entry name" value="Nucleotide_cyclase"/>
</dbReference>
<dbReference type="Pfam" id="PF05226">
    <property type="entry name" value="CHASE2"/>
    <property type="match status" value="1"/>
</dbReference>
<dbReference type="SMART" id="SM01080">
    <property type="entry name" value="CHASE2"/>
    <property type="match status" value="1"/>
</dbReference>
<sequence>MSRTFKIGNRELRSGALGSLAAFAIVLVFLSSPQIVSDRLNQPALDAIASVWPAPASDAVAVVDIDSESLKLFEGRRLSRRRLADLVEQIVALRPAAIAFDLVLEPPCSNFDPDVNRLEQALQAAPVTSGFLLSSDTTPTPPQRSLVAIDADVRLPGAWLAPGAETSCASFLDAASGLSAASLAGDFDARIRRAPAVVAVADRPFPALAVDAVRLARKTGAVVLFGDPPHLRVGELQTRLDNAGNVHLRFSPASRQQARTVPASRILDQSAEADTLAGKIVFVGSSAAELGGLRPIPGNPLMPSVQIQADFATNLLTGSNPFVPGWAGQLSAVAALILGIGLAFFSAMMRPAAAAGSTLVIICAWLLFCALLYHVANIILGPMEPVLAIAAGAVVSSTIQFSAVRKAESVVRRRFEQRLPGAVVKKLVAEPELLKLGGEQRVATSMFTDVEGFTSLTERISPTEMVGLLDRYFEGLTGIIIAHNGMIDKTIGDGIHALFNAPVDLPDHAQEALTCAREILAFSEEFRKTGFAGEAGFGRTRIGIETGEVVLGDVGVADRVDYTAFGSSVNTAARLQDANKRYGTSILVGERAAAQISETLEDMGDIELRGIGTIRAYAIRSS</sequence>
<dbReference type="CDD" id="cd07302">
    <property type="entry name" value="CHD"/>
    <property type="match status" value="1"/>
</dbReference>
<feature type="transmembrane region" description="Helical" evidence="1">
    <location>
        <begin position="359"/>
        <end position="380"/>
    </location>
</feature>
<dbReference type="Gene3D" id="3.30.70.1230">
    <property type="entry name" value="Nucleotide cyclase"/>
    <property type="match status" value="1"/>
</dbReference>
<dbReference type="Pfam" id="PF00211">
    <property type="entry name" value="Guanylate_cyc"/>
    <property type="match status" value="1"/>
</dbReference>
<proteinExistence type="predicted"/>
<keyword evidence="1" id="KW-1133">Transmembrane helix</keyword>
<dbReference type="PROSITE" id="PS50125">
    <property type="entry name" value="GUANYLATE_CYCLASE_2"/>
    <property type="match status" value="1"/>
</dbReference>
<comment type="caution">
    <text evidence="3">The sequence shown here is derived from an EMBL/GenBank/DDBJ whole genome shotgun (WGS) entry which is preliminary data.</text>
</comment>
<dbReference type="EMBL" id="JAPJZH010000013">
    <property type="protein sequence ID" value="MDA4847430.1"/>
    <property type="molecule type" value="Genomic_DNA"/>
</dbReference>
<reference evidence="3" key="1">
    <citation type="submission" date="2022-11" db="EMBL/GenBank/DDBJ databases">
        <title>Hoeflea poritis sp. nov., isolated from scleractinian coral Porites lutea.</title>
        <authorList>
            <person name="Zhang G."/>
            <person name="Wei Q."/>
            <person name="Cai L."/>
        </authorList>
    </citation>
    <scope>NUCLEOTIDE SEQUENCE</scope>
    <source>
        <strain evidence="3">E7-10</strain>
    </source>
</reference>
<gene>
    <name evidence="3" type="ORF">OOZ53_18860</name>
</gene>
<feature type="transmembrane region" description="Helical" evidence="1">
    <location>
        <begin position="326"/>
        <end position="347"/>
    </location>
</feature>
<feature type="domain" description="Guanylate cyclase" evidence="2">
    <location>
        <begin position="444"/>
        <end position="576"/>
    </location>
</feature>
<dbReference type="SUPFAM" id="SSF55073">
    <property type="entry name" value="Nucleotide cyclase"/>
    <property type="match status" value="1"/>
</dbReference>
<dbReference type="InterPro" id="IPR001054">
    <property type="entry name" value="A/G_cyclase"/>
</dbReference>
<evidence type="ECO:0000259" key="2">
    <source>
        <dbReference type="PROSITE" id="PS50125"/>
    </source>
</evidence>
<dbReference type="PANTHER" id="PTHR43081">
    <property type="entry name" value="ADENYLATE CYCLASE, TERMINAL-DIFFERENTIATION SPECIFIC-RELATED"/>
    <property type="match status" value="1"/>
</dbReference>
<evidence type="ECO:0000256" key="1">
    <source>
        <dbReference type="SAM" id="Phobius"/>
    </source>
</evidence>
<feature type="transmembrane region" description="Helical" evidence="1">
    <location>
        <begin position="386"/>
        <end position="404"/>
    </location>
</feature>
<dbReference type="PANTHER" id="PTHR43081:SF1">
    <property type="entry name" value="ADENYLATE CYCLASE, TERMINAL-DIFFERENTIATION SPECIFIC"/>
    <property type="match status" value="1"/>
</dbReference>
<keyword evidence="4" id="KW-1185">Reference proteome</keyword>
<dbReference type="Proteomes" id="UP001148313">
    <property type="component" value="Unassembled WGS sequence"/>
</dbReference>
<keyword evidence="1" id="KW-0812">Transmembrane</keyword>
<protein>
    <submittedName>
        <fullName evidence="3">Adenylate/guanylate cyclase domain-containing protein</fullName>
    </submittedName>
</protein>